<dbReference type="AlphaFoldDB" id="A0A8H3GWL5"/>
<evidence type="ECO:0000313" key="2">
    <source>
        <dbReference type="Proteomes" id="UP000663841"/>
    </source>
</evidence>
<evidence type="ECO:0000313" key="1">
    <source>
        <dbReference type="EMBL" id="CAE6477172.1"/>
    </source>
</evidence>
<name>A0A8H3GWL5_9AGAM</name>
<dbReference type="EMBL" id="CAJMWW010000639">
    <property type="protein sequence ID" value="CAE6477172.1"/>
    <property type="molecule type" value="Genomic_DNA"/>
</dbReference>
<dbReference type="Proteomes" id="UP000663841">
    <property type="component" value="Unassembled WGS sequence"/>
</dbReference>
<comment type="caution">
    <text evidence="1">The sequence shown here is derived from an EMBL/GenBank/DDBJ whole genome shotgun (WGS) entry which is preliminary data.</text>
</comment>
<gene>
    <name evidence="1" type="ORF">RDB_LOCUS195172</name>
</gene>
<proteinExistence type="predicted"/>
<accession>A0A8H3GWL5</accession>
<sequence length="126" mass="14483">MNTRFDVVSVGLKPFSEVSDFMNHTGHGEIMDRHQQENQITQELGGIGQALALLRCEVPGRPRLFQIKPVLITPEAVDAHSMTPSPFQSCQNWSELFRRAIKEDWARLYHMSTITARCFMNPRHMD</sequence>
<reference evidence="1" key="1">
    <citation type="submission" date="2021-01" db="EMBL/GenBank/DDBJ databases">
        <authorList>
            <person name="Kaushik A."/>
        </authorList>
    </citation>
    <scope>NUCLEOTIDE SEQUENCE</scope>
    <source>
        <strain evidence="1">AG3-T5</strain>
    </source>
</reference>
<organism evidence="1 2">
    <name type="scientific">Rhizoctonia solani</name>
    <dbReference type="NCBI Taxonomy" id="456999"/>
    <lineage>
        <taxon>Eukaryota</taxon>
        <taxon>Fungi</taxon>
        <taxon>Dikarya</taxon>
        <taxon>Basidiomycota</taxon>
        <taxon>Agaricomycotina</taxon>
        <taxon>Agaricomycetes</taxon>
        <taxon>Cantharellales</taxon>
        <taxon>Ceratobasidiaceae</taxon>
        <taxon>Rhizoctonia</taxon>
    </lineage>
</organism>
<protein>
    <submittedName>
        <fullName evidence="1">Uncharacterized protein</fullName>
    </submittedName>
</protein>